<accession>A0A0A8Y211</accession>
<reference evidence="1" key="1">
    <citation type="submission" date="2014-09" db="EMBL/GenBank/DDBJ databases">
        <authorList>
            <person name="Magalhaes I.L.F."/>
            <person name="Oliveira U."/>
            <person name="Santos F.R."/>
            <person name="Vidigal T.H.D.A."/>
            <person name="Brescovit A.D."/>
            <person name="Santos A.J."/>
        </authorList>
    </citation>
    <scope>NUCLEOTIDE SEQUENCE</scope>
    <source>
        <tissue evidence="1">Shoot tissue taken approximately 20 cm above the soil surface</tissue>
    </source>
</reference>
<proteinExistence type="predicted"/>
<protein>
    <submittedName>
        <fullName evidence="1">Uncharacterized protein</fullName>
    </submittedName>
</protein>
<organism evidence="1">
    <name type="scientific">Arundo donax</name>
    <name type="common">Giant reed</name>
    <name type="synonym">Donax arundinaceus</name>
    <dbReference type="NCBI Taxonomy" id="35708"/>
    <lineage>
        <taxon>Eukaryota</taxon>
        <taxon>Viridiplantae</taxon>
        <taxon>Streptophyta</taxon>
        <taxon>Embryophyta</taxon>
        <taxon>Tracheophyta</taxon>
        <taxon>Spermatophyta</taxon>
        <taxon>Magnoliopsida</taxon>
        <taxon>Liliopsida</taxon>
        <taxon>Poales</taxon>
        <taxon>Poaceae</taxon>
        <taxon>PACMAD clade</taxon>
        <taxon>Arundinoideae</taxon>
        <taxon>Arundineae</taxon>
        <taxon>Arundo</taxon>
    </lineage>
</organism>
<sequence length="38" mass="4303">MKLALAAAQNHFTHICHTCFLITQLLPSSFILSSRIKF</sequence>
<reference evidence="1" key="2">
    <citation type="journal article" date="2015" name="Data Brief">
        <title>Shoot transcriptome of the giant reed, Arundo donax.</title>
        <authorList>
            <person name="Barrero R.A."/>
            <person name="Guerrero F.D."/>
            <person name="Moolhuijzen P."/>
            <person name="Goolsby J.A."/>
            <person name="Tidwell J."/>
            <person name="Bellgard S.E."/>
            <person name="Bellgard M.I."/>
        </authorList>
    </citation>
    <scope>NUCLEOTIDE SEQUENCE</scope>
    <source>
        <tissue evidence="1">Shoot tissue taken approximately 20 cm above the soil surface</tissue>
    </source>
</reference>
<evidence type="ECO:0000313" key="1">
    <source>
        <dbReference type="EMBL" id="JAD17717.1"/>
    </source>
</evidence>
<dbReference type="AlphaFoldDB" id="A0A0A8Y211"/>
<dbReference type="EMBL" id="GBRH01280178">
    <property type="protein sequence ID" value="JAD17717.1"/>
    <property type="molecule type" value="Transcribed_RNA"/>
</dbReference>
<name>A0A0A8Y211_ARUDO</name>